<sequence length="273" mass="30758">MTTPLVSAQWLLEHLHDPDLILLDATANENQAQLQLDHTEIEIEGSRFFDLKNNFSKKDSSLPNMLLHPDDFEKEARALGINNSSKIVIYDRLGIYFSPRVWWMFSIMGAQQVAVLNGGLPEWIKNGLPTKAKNKNPRFATGDFTAQFCENAVRSKEEILANLNMKTEIIIDARKANRFEGKVQETRKGLRSGHIPESINIPYTNVLKDGKFKTIPELKQVLLQLNKPAIFSCGSGITACITLLAFELIQQKNNAVYDGSWTEWGSNNDLLIA</sequence>
<accession>A0ABR7JF80</accession>
<dbReference type="PROSITE" id="PS50206">
    <property type="entry name" value="RHODANESE_3"/>
    <property type="match status" value="2"/>
</dbReference>
<keyword evidence="2" id="KW-0677">Repeat</keyword>
<feature type="domain" description="Rhodanese" evidence="3">
    <location>
        <begin position="16"/>
        <end position="132"/>
    </location>
</feature>
<dbReference type="SMART" id="SM00450">
    <property type="entry name" value="RHOD"/>
    <property type="match status" value="2"/>
</dbReference>
<proteinExistence type="predicted"/>
<dbReference type="CDD" id="cd01448">
    <property type="entry name" value="TST_Repeat_1"/>
    <property type="match status" value="1"/>
</dbReference>
<evidence type="ECO:0000259" key="3">
    <source>
        <dbReference type="PROSITE" id="PS50206"/>
    </source>
</evidence>
<dbReference type="RefSeq" id="WP_166134787.1">
    <property type="nucleotide sequence ID" value="NZ_JAAOBY010000003.1"/>
</dbReference>
<name>A0ABR7JF80_9FLAO</name>
<dbReference type="SUPFAM" id="SSF52821">
    <property type="entry name" value="Rhodanese/Cell cycle control phosphatase"/>
    <property type="match status" value="2"/>
</dbReference>
<dbReference type="Proteomes" id="UP000621670">
    <property type="component" value="Unassembled WGS sequence"/>
</dbReference>
<gene>
    <name evidence="4" type="ORF">H8R26_06955</name>
</gene>
<dbReference type="InterPro" id="IPR001763">
    <property type="entry name" value="Rhodanese-like_dom"/>
</dbReference>
<dbReference type="Gene3D" id="3.40.250.10">
    <property type="entry name" value="Rhodanese-like domain"/>
    <property type="match status" value="2"/>
</dbReference>
<evidence type="ECO:0000256" key="2">
    <source>
        <dbReference type="ARBA" id="ARBA00022737"/>
    </source>
</evidence>
<dbReference type="Pfam" id="PF00581">
    <property type="entry name" value="Rhodanese"/>
    <property type="match status" value="2"/>
</dbReference>
<comment type="caution">
    <text evidence="4">The sequence shown here is derived from an EMBL/GenBank/DDBJ whole genome shotgun (WGS) entry which is preliminary data.</text>
</comment>
<dbReference type="PANTHER" id="PTHR11364:SF27">
    <property type="entry name" value="SULFURTRANSFERASE"/>
    <property type="match status" value="1"/>
</dbReference>
<dbReference type="EMBL" id="JACRUM010000003">
    <property type="protein sequence ID" value="MBC5863159.1"/>
    <property type="molecule type" value="Genomic_DNA"/>
</dbReference>
<reference evidence="4 5" key="1">
    <citation type="submission" date="2020-08" db="EMBL/GenBank/DDBJ databases">
        <title>Description of novel Flavobacterium F-400 isolate.</title>
        <authorList>
            <person name="Saticioglu I."/>
            <person name="Duman M."/>
            <person name="Altun S."/>
        </authorList>
    </citation>
    <scope>NUCLEOTIDE SEQUENCE [LARGE SCALE GENOMIC DNA]</scope>
    <source>
        <strain evidence="4 5">F-400</strain>
    </source>
</reference>
<keyword evidence="5" id="KW-1185">Reference proteome</keyword>
<feature type="domain" description="Rhodanese" evidence="3">
    <location>
        <begin position="164"/>
        <end position="273"/>
    </location>
</feature>
<keyword evidence="1" id="KW-0808">Transferase</keyword>
<dbReference type="CDD" id="cd01449">
    <property type="entry name" value="TST_Repeat_2"/>
    <property type="match status" value="1"/>
</dbReference>
<dbReference type="PANTHER" id="PTHR11364">
    <property type="entry name" value="THIOSULFATE SULFERTANSFERASE"/>
    <property type="match status" value="1"/>
</dbReference>
<dbReference type="InterPro" id="IPR045078">
    <property type="entry name" value="TST/MPST-like"/>
</dbReference>
<protein>
    <submittedName>
        <fullName evidence="4">Sulfurtransferase</fullName>
    </submittedName>
</protein>
<dbReference type="InterPro" id="IPR036873">
    <property type="entry name" value="Rhodanese-like_dom_sf"/>
</dbReference>
<evidence type="ECO:0000313" key="4">
    <source>
        <dbReference type="EMBL" id="MBC5863159.1"/>
    </source>
</evidence>
<evidence type="ECO:0000256" key="1">
    <source>
        <dbReference type="ARBA" id="ARBA00022679"/>
    </source>
</evidence>
<organism evidence="4 5">
    <name type="scientific">Flavobacterium turcicum</name>
    <dbReference type="NCBI Taxonomy" id="2764718"/>
    <lineage>
        <taxon>Bacteria</taxon>
        <taxon>Pseudomonadati</taxon>
        <taxon>Bacteroidota</taxon>
        <taxon>Flavobacteriia</taxon>
        <taxon>Flavobacteriales</taxon>
        <taxon>Flavobacteriaceae</taxon>
        <taxon>Flavobacterium</taxon>
    </lineage>
</organism>
<evidence type="ECO:0000313" key="5">
    <source>
        <dbReference type="Proteomes" id="UP000621670"/>
    </source>
</evidence>